<dbReference type="AlphaFoldDB" id="A0AAQ6AHA5"/>
<sequence length="94" mass="10578">CMYFCCCLTVTVKILFCPIGSNSEISVFFILNRSEVSFPSSRDVVAKEGSSIVIECNVTDGNHEVKWFNPKGALLANDAGRSCWSTFEMFYRIF</sequence>
<evidence type="ECO:0008006" key="3">
    <source>
        <dbReference type="Google" id="ProtNLM"/>
    </source>
</evidence>
<evidence type="ECO:0000313" key="1">
    <source>
        <dbReference type="Ensembl" id="ENSAOCP00000076639.1"/>
    </source>
</evidence>
<reference evidence="1" key="2">
    <citation type="submission" date="2025-08" db="UniProtKB">
        <authorList>
            <consortium name="Ensembl"/>
        </authorList>
    </citation>
    <scope>IDENTIFICATION</scope>
</reference>
<proteinExistence type="predicted"/>
<dbReference type="InterPro" id="IPR036179">
    <property type="entry name" value="Ig-like_dom_sf"/>
</dbReference>
<evidence type="ECO:0000313" key="2">
    <source>
        <dbReference type="Proteomes" id="UP001501940"/>
    </source>
</evidence>
<dbReference type="SUPFAM" id="SSF48726">
    <property type="entry name" value="Immunoglobulin"/>
    <property type="match status" value="1"/>
</dbReference>
<organism evidence="1 2">
    <name type="scientific">Amphiprion ocellaris</name>
    <name type="common">Clown anemonefish</name>
    <dbReference type="NCBI Taxonomy" id="80972"/>
    <lineage>
        <taxon>Eukaryota</taxon>
        <taxon>Metazoa</taxon>
        <taxon>Chordata</taxon>
        <taxon>Craniata</taxon>
        <taxon>Vertebrata</taxon>
        <taxon>Euteleostomi</taxon>
        <taxon>Actinopterygii</taxon>
        <taxon>Neopterygii</taxon>
        <taxon>Teleostei</taxon>
        <taxon>Neoteleostei</taxon>
        <taxon>Acanthomorphata</taxon>
        <taxon>Ovalentaria</taxon>
        <taxon>Pomacentridae</taxon>
        <taxon>Amphiprion</taxon>
    </lineage>
</organism>
<reference evidence="1 2" key="1">
    <citation type="submission" date="2022-01" db="EMBL/GenBank/DDBJ databases">
        <title>A chromosome-scale genome assembly of the false clownfish, Amphiprion ocellaris.</title>
        <authorList>
            <person name="Ryu T."/>
        </authorList>
    </citation>
    <scope>NUCLEOTIDE SEQUENCE [LARGE SCALE GENOMIC DNA]</scope>
</reference>
<protein>
    <recommendedName>
        <fullName evidence="3">Ig-like domain-containing protein</fullName>
    </recommendedName>
</protein>
<reference evidence="1" key="3">
    <citation type="submission" date="2025-09" db="UniProtKB">
        <authorList>
            <consortium name="Ensembl"/>
        </authorList>
    </citation>
    <scope>IDENTIFICATION</scope>
</reference>
<name>A0AAQ6AHA5_AMPOC</name>
<keyword evidence="2" id="KW-1185">Reference proteome</keyword>
<dbReference type="Ensembl" id="ENSAOCT00000040455.1">
    <property type="protein sequence ID" value="ENSAOCP00000076639.1"/>
    <property type="gene ID" value="ENSAOCG00000030206.1"/>
</dbReference>
<dbReference type="Proteomes" id="UP001501940">
    <property type="component" value="Chromosome 14"/>
</dbReference>
<accession>A0AAQ6AHA5</accession>